<evidence type="ECO:0000313" key="3">
    <source>
        <dbReference type="Proteomes" id="UP000626109"/>
    </source>
</evidence>
<dbReference type="GO" id="GO:0016787">
    <property type="term" value="F:hydrolase activity"/>
    <property type="evidence" value="ECO:0007669"/>
    <property type="project" value="InterPro"/>
</dbReference>
<accession>A0A813KRS0</accession>
<dbReference type="InterPro" id="IPR004843">
    <property type="entry name" value="Calcineurin-like_PHP"/>
</dbReference>
<comment type="caution">
    <text evidence="2">The sequence shown here is derived from an EMBL/GenBank/DDBJ whole genome shotgun (WGS) entry which is preliminary data.</text>
</comment>
<dbReference type="SUPFAM" id="SSF56300">
    <property type="entry name" value="Metallo-dependent phosphatases"/>
    <property type="match status" value="1"/>
</dbReference>
<dbReference type="EMBL" id="CAJNNW010031183">
    <property type="protein sequence ID" value="CAE8706351.1"/>
    <property type="molecule type" value="Genomic_DNA"/>
</dbReference>
<reference evidence="2" key="1">
    <citation type="submission" date="2021-02" db="EMBL/GenBank/DDBJ databases">
        <authorList>
            <person name="Dougan E. K."/>
            <person name="Rhodes N."/>
            <person name="Thang M."/>
            <person name="Chan C."/>
        </authorList>
    </citation>
    <scope>NUCLEOTIDE SEQUENCE</scope>
</reference>
<dbReference type="PANTHER" id="PTHR42254">
    <property type="entry name" value="METALLOPHOS DOMAIN-CONTAINING PROTEIN"/>
    <property type="match status" value="1"/>
</dbReference>
<evidence type="ECO:0000313" key="2">
    <source>
        <dbReference type="EMBL" id="CAE8706351.1"/>
    </source>
</evidence>
<dbReference type="Pfam" id="PF00149">
    <property type="entry name" value="Metallophos"/>
    <property type="match status" value="1"/>
</dbReference>
<feature type="domain" description="Calcineurin-like phosphoesterase" evidence="1">
    <location>
        <begin position="67"/>
        <end position="154"/>
    </location>
</feature>
<dbReference type="AlphaFoldDB" id="A0A813KRS0"/>
<organism evidence="2 3">
    <name type="scientific">Polarella glacialis</name>
    <name type="common">Dinoflagellate</name>
    <dbReference type="NCBI Taxonomy" id="89957"/>
    <lineage>
        <taxon>Eukaryota</taxon>
        <taxon>Sar</taxon>
        <taxon>Alveolata</taxon>
        <taxon>Dinophyceae</taxon>
        <taxon>Suessiales</taxon>
        <taxon>Suessiaceae</taxon>
        <taxon>Polarella</taxon>
    </lineage>
</organism>
<proteinExistence type="predicted"/>
<dbReference type="Gene3D" id="3.60.21.10">
    <property type="match status" value="1"/>
</dbReference>
<dbReference type="PANTHER" id="PTHR42254:SF1">
    <property type="entry name" value="CALCINEURIN-LIKE PHOSPHOESTERASE DOMAIN-CONTAINING PROTEIN"/>
    <property type="match status" value="1"/>
</dbReference>
<dbReference type="InterPro" id="IPR029052">
    <property type="entry name" value="Metallo-depent_PP-like"/>
</dbReference>
<gene>
    <name evidence="2" type="ORF">PGLA2088_LOCUS34130</name>
</gene>
<protein>
    <recommendedName>
        <fullName evidence="1">Calcineurin-like phosphoesterase domain-containing protein</fullName>
    </recommendedName>
</protein>
<name>A0A813KRS0_POLGL</name>
<dbReference type="Proteomes" id="UP000626109">
    <property type="component" value="Unassembled WGS sequence"/>
</dbReference>
<evidence type="ECO:0000259" key="1">
    <source>
        <dbReference type="Pfam" id="PF00149"/>
    </source>
</evidence>
<sequence length="553" mass="60779">MGRRCAVLAAAAVTAAGSFERHSLRFSRGFHVGLCRRPAAVRLLQPRWRGVSCLGGRQPMQDMEQSKIGFITDCEGNFDYWSKCVELSEVVHFDDAGQLCFSRSDKADKFIFGGDAFDKGPGDIRIATALVNFKRRHPERVWMLAGNRDLNKLRFTAELGEEVVDVLHPVPAYPRAPPQCSLRDFLQQQAGGDAGGDLAAVNSSANRLRWILDHTMTAKGAFELRREELALLQDKVSSTVSDDEVVESFLDSVVRNDGFVWEYLTECSLAVLFGETLFVHAGVPKDALGWIPSLDMRYLQPSENSICGGIQLPEGHTLREWVDAMNDFLRAGLRDFRAQMSWRSDRSRGGEGLLAFTSTPASFQRSIVVESLLQGGMPTDLSPEVEDYLSRGGVRRVICGHKPCGDSPFVVMGKCVEFVHCDTTYSDESAKDKRGQVAAAVEVESVASAGQETESRLHLRGSLSDGRVFDFLLPSRGSQGSAELPGSHPEKVVSGSSAEHFVGHRTVDGWWVKARLADGSYHLAHGEPGGRKVSYTTRTYEELSSGMQLQAGL</sequence>